<protein>
    <submittedName>
        <fullName evidence="1">Helicase</fullName>
    </submittedName>
</protein>
<sequence length="162" mass="17598">SANQFEQALADLGEMLGFSTQRPENTGEPGCDVLWLLPGKTGLIIEAKSRKKGKNPLTKDQHGQLLVSQLWFTSAYSGYAAIRVSVHPNSVATRASVPIGVKALTLAKLQAIVDDARQLLTALCDSQVSERELVGLTDRLLAHSNVRWDKLPAAYLVDFEVA</sequence>
<comment type="caution">
    <text evidence="1">The sequence shown here is derived from an EMBL/GenBank/DDBJ whole genome shotgun (WGS) entry which is preliminary data.</text>
</comment>
<evidence type="ECO:0000313" key="1">
    <source>
        <dbReference type="EMBL" id="EQD54421.1"/>
    </source>
</evidence>
<reference evidence="1" key="1">
    <citation type="submission" date="2013-08" db="EMBL/GenBank/DDBJ databases">
        <authorList>
            <person name="Mendez C."/>
            <person name="Richter M."/>
            <person name="Ferrer M."/>
            <person name="Sanchez J."/>
        </authorList>
    </citation>
    <scope>NUCLEOTIDE SEQUENCE</scope>
</reference>
<keyword evidence="1" id="KW-0378">Hydrolase</keyword>
<dbReference type="AlphaFoldDB" id="T1A1J4"/>
<keyword evidence="1" id="KW-0547">Nucleotide-binding</keyword>
<organism evidence="1">
    <name type="scientific">mine drainage metagenome</name>
    <dbReference type="NCBI Taxonomy" id="410659"/>
    <lineage>
        <taxon>unclassified sequences</taxon>
        <taxon>metagenomes</taxon>
        <taxon>ecological metagenomes</taxon>
    </lineage>
</organism>
<keyword evidence="1" id="KW-0347">Helicase</keyword>
<dbReference type="EMBL" id="AUZX01008821">
    <property type="protein sequence ID" value="EQD54421.1"/>
    <property type="molecule type" value="Genomic_DNA"/>
</dbReference>
<accession>T1A1J4</accession>
<dbReference type="GO" id="GO:0004386">
    <property type="term" value="F:helicase activity"/>
    <property type="evidence" value="ECO:0007669"/>
    <property type="project" value="UniProtKB-KW"/>
</dbReference>
<gene>
    <name evidence="1" type="ORF">B1A_12194</name>
</gene>
<feature type="non-terminal residue" evidence="1">
    <location>
        <position position="1"/>
    </location>
</feature>
<name>T1A1J4_9ZZZZ</name>
<keyword evidence="1" id="KW-0067">ATP-binding</keyword>
<reference evidence="1" key="2">
    <citation type="journal article" date="2014" name="ISME J.">
        <title>Microbial stratification in low pH oxic and suboxic macroscopic growths along an acid mine drainage.</title>
        <authorList>
            <person name="Mendez-Garcia C."/>
            <person name="Mesa V."/>
            <person name="Sprenger R.R."/>
            <person name="Richter M."/>
            <person name="Diez M.S."/>
            <person name="Solano J."/>
            <person name="Bargiela R."/>
            <person name="Golyshina O.V."/>
            <person name="Manteca A."/>
            <person name="Ramos J.L."/>
            <person name="Gallego J.R."/>
            <person name="Llorente I."/>
            <person name="Martins Dos Santos V.A."/>
            <person name="Jensen O.N."/>
            <person name="Pelaez A.I."/>
            <person name="Sanchez J."/>
            <person name="Ferrer M."/>
        </authorList>
    </citation>
    <scope>NUCLEOTIDE SEQUENCE</scope>
</reference>
<proteinExistence type="predicted"/>